<keyword evidence="1" id="KW-0808">Transferase</keyword>
<dbReference type="AlphaFoldDB" id="A0A699T9N5"/>
<keyword evidence="1" id="KW-0695">RNA-directed DNA polymerase</keyword>
<comment type="caution">
    <text evidence="1">The sequence shown here is derived from an EMBL/GenBank/DDBJ whole genome shotgun (WGS) entry which is preliminary data.</text>
</comment>
<name>A0A699T9N5_TANCI</name>
<keyword evidence="1" id="KW-0548">Nucleotidyltransferase</keyword>
<sequence length="167" mass="19596">EIRYHPGKTNVVADALSRKERVKSKRFRAMNMIFQSSIKDRILAAHKEAVDEFAGLQRGLDDMIEQRSEGTMYYLDRIWILLKGEVRTLIMDEAHKLKYYVHPRADKMYYDLRGRLRMSIKGPLACSSNLRFSNRDSRLTSRFWQSMQEALGTRLDMSTTYHPQTDG</sequence>
<evidence type="ECO:0000313" key="1">
    <source>
        <dbReference type="EMBL" id="GFD06510.1"/>
    </source>
</evidence>
<dbReference type="GO" id="GO:0003964">
    <property type="term" value="F:RNA-directed DNA polymerase activity"/>
    <property type="evidence" value="ECO:0007669"/>
    <property type="project" value="UniProtKB-KW"/>
</dbReference>
<gene>
    <name evidence="1" type="ORF">Tci_878479</name>
</gene>
<protein>
    <submittedName>
        <fullName evidence="1">Putative reverse transcriptase domain-containing protein</fullName>
    </submittedName>
</protein>
<organism evidence="1">
    <name type="scientific">Tanacetum cinerariifolium</name>
    <name type="common">Dalmatian daisy</name>
    <name type="synonym">Chrysanthemum cinerariifolium</name>
    <dbReference type="NCBI Taxonomy" id="118510"/>
    <lineage>
        <taxon>Eukaryota</taxon>
        <taxon>Viridiplantae</taxon>
        <taxon>Streptophyta</taxon>
        <taxon>Embryophyta</taxon>
        <taxon>Tracheophyta</taxon>
        <taxon>Spermatophyta</taxon>
        <taxon>Magnoliopsida</taxon>
        <taxon>eudicotyledons</taxon>
        <taxon>Gunneridae</taxon>
        <taxon>Pentapetalae</taxon>
        <taxon>asterids</taxon>
        <taxon>campanulids</taxon>
        <taxon>Asterales</taxon>
        <taxon>Asteraceae</taxon>
        <taxon>Asteroideae</taxon>
        <taxon>Anthemideae</taxon>
        <taxon>Anthemidinae</taxon>
        <taxon>Tanacetum</taxon>
    </lineage>
</organism>
<feature type="non-terminal residue" evidence="1">
    <location>
        <position position="1"/>
    </location>
</feature>
<accession>A0A699T9N5</accession>
<reference evidence="1" key="1">
    <citation type="journal article" date="2019" name="Sci. Rep.">
        <title>Draft genome of Tanacetum cinerariifolium, the natural source of mosquito coil.</title>
        <authorList>
            <person name="Yamashiro T."/>
            <person name="Shiraishi A."/>
            <person name="Satake H."/>
            <person name="Nakayama K."/>
        </authorList>
    </citation>
    <scope>NUCLEOTIDE SEQUENCE</scope>
</reference>
<dbReference type="EMBL" id="BKCJ011225404">
    <property type="protein sequence ID" value="GFD06510.1"/>
    <property type="molecule type" value="Genomic_DNA"/>
</dbReference>
<proteinExistence type="predicted"/>